<dbReference type="RefSeq" id="WP_046515782.1">
    <property type="nucleotide sequence ID" value="NZ_LAYZ01000023.1"/>
</dbReference>
<dbReference type="InterPro" id="IPR000914">
    <property type="entry name" value="SBP_5_dom"/>
</dbReference>
<dbReference type="Pfam" id="PF00496">
    <property type="entry name" value="SBP_bac_5"/>
    <property type="match status" value="1"/>
</dbReference>
<dbReference type="Gene3D" id="3.90.76.10">
    <property type="entry name" value="Dipeptide-binding Protein, Domain 1"/>
    <property type="match status" value="1"/>
</dbReference>
<evidence type="ECO:0000259" key="5">
    <source>
        <dbReference type="Pfam" id="PF00496"/>
    </source>
</evidence>
<evidence type="ECO:0000256" key="1">
    <source>
        <dbReference type="ARBA" id="ARBA00005695"/>
    </source>
</evidence>
<dbReference type="STRING" id="1432562.WN59_08590"/>
<dbReference type="Proteomes" id="UP000034287">
    <property type="component" value="Unassembled WGS sequence"/>
</dbReference>
<dbReference type="InterPro" id="IPR030678">
    <property type="entry name" value="Peptide/Ni-bd"/>
</dbReference>
<dbReference type="PROSITE" id="PS51257">
    <property type="entry name" value="PROKAR_LIPOPROTEIN"/>
    <property type="match status" value="1"/>
</dbReference>
<evidence type="ECO:0000256" key="4">
    <source>
        <dbReference type="SAM" id="SignalP"/>
    </source>
</evidence>
<evidence type="ECO:0000256" key="3">
    <source>
        <dbReference type="ARBA" id="ARBA00022729"/>
    </source>
</evidence>
<gene>
    <name evidence="6" type="ORF">WN59_08590</name>
</gene>
<dbReference type="InterPro" id="IPR039424">
    <property type="entry name" value="SBP_5"/>
</dbReference>
<dbReference type="Gene3D" id="3.40.190.10">
    <property type="entry name" value="Periplasmic binding protein-like II"/>
    <property type="match status" value="1"/>
</dbReference>
<evidence type="ECO:0000313" key="7">
    <source>
        <dbReference type="Proteomes" id="UP000034287"/>
    </source>
</evidence>
<dbReference type="SUPFAM" id="SSF53850">
    <property type="entry name" value="Periplasmic binding protein-like II"/>
    <property type="match status" value="1"/>
</dbReference>
<reference evidence="6 7" key="1">
    <citation type="submission" date="2015-04" db="EMBL/GenBank/DDBJ databases">
        <title>Taxonomic description and genome sequence of Salinicoccus sediminis sp. nov., a novel hyper halotolerant bacterium isolated from marine sediment.</title>
        <authorList>
            <person name="Mathan Kumar R."/>
            <person name="Kaur G."/>
            <person name="Kumar N."/>
            <person name="Kumar A."/>
            <person name="Singh N.K."/>
            <person name="Kaur N."/>
            <person name="Mayilraj S."/>
        </authorList>
    </citation>
    <scope>NUCLEOTIDE SEQUENCE [LARGE SCALE GENOMIC DNA]</scope>
    <source>
        <strain evidence="6 7">SV-16</strain>
    </source>
</reference>
<dbReference type="Gene3D" id="3.10.105.10">
    <property type="entry name" value="Dipeptide-binding Protein, Domain 3"/>
    <property type="match status" value="1"/>
</dbReference>
<dbReference type="PATRIC" id="fig|1432562.3.peg.1693"/>
<dbReference type="OrthoDB" id="9771733at2"/>
<dbReference type="PANTHER" id="PTHR30290">
    <property type="entry name" value="PERIPLASMIC BINDING COMPONENT OF ABC TRANSPORTER"/>
    <property type="match status" value="1"/>
</dbReference>
<keyword evidence="7" id="KW-1185">Reference proteome</keyword>
<organism evidence="6 7">
    <name type="scientific">Salinicoccus sediminis</name>
    <dbReference type="NCBI Taxonomy" id="1432562"/>
    <lineage>
        <taxon>Bacteria</taxon>
        <taxon>Bacillati</taxon>
        <taxon>Bacillota</taxon>
        <taxon>Bacilli</taxon>
        <taxon>Bacillales</taxon>
        <taxon>Staphylococcaceae</taxon>
        <taxon>Salinicoccus</taxon>
    </lineage>
</organism>
<feature type="domain" description="Solute-binding protein family 5" evidence="5">
    <location>
        <begin position="82"/>
        <end position="443"/>
    </location>
</feature>
<feature type="chain" id="PRO_5039113822" evidence="4">
    <location>
        <begin position="20"/>
        <end position="523"/>
    </location>
</feature>
<dbReference type="GO" id="GO:1904680">
    <property type="term" value="F:peptide transmembrane transporter activity"/>
    <property type="evidence" value="ECO:0007669"/>
    <property type="project" value="TreeGrafter"/>
</dbReference>
<dbReference type="GO" id="GO:0042597">
    <property type="term" value="C:periplasmic space"/>
    <property type="evidence" value="ECO:0007669"/>
    <property type="project" value="UniProtKB-ARBA"/>
</dbReference>
<protein>
    <submittedName>
        <fullName evidence="6">ABC transporter substrate-binding protein</fullName>
    </submittedName>
</protein>
<proteinExistence type="inferred from homology"/>
<name>A0A0M2SNZ2_9STAP</name>
<comment type="caution">
    <text evidence="6">The sequence shown here is derived from an EMBL/GenBank/DDBJ whole genome shotgun (WGS) entry which is preliminary data.</text>
</comment>
<dbReference type="PANTHER" id="PTHR30290:SF9">
    <property type="entry name" value="OLIGOPEPTIDE-BINDING PROTEIN APPA"/>
    <property type="match status" value="1"/>
</dbReference>
<evidence type="ECO:0000256" key="2">
    <source>
        <dbReference type="ARBA" id="ARBA00022448"/>
    </source>
</evidence>
<feature type="signal peptide" evidence="4">
    <location>
        <begin position="1"/>
        <end position="19"/>
    </location>
</feature>
<dbReference type="GO" id="GO:0043190">
    <property type="term" value="C:ATP-binding cassette (ABC) transporter complex"/>
    <property type="evidence" value="ECO:0007669"/>
    <property type="project" value="InterPro"/>
</dbReference>
<sequence>MKKWYFLIVSLIFVLAACTDDSGVDEGSGSDGSGEETAGKDINFSLLAMPSSLDPHAANDGYSLYVMTNIYETLVKMNQDLELEPGLAESYGQLDDTTWEFKLREGVTFHDGSPFNAEVVKANLDRVRDPEVGAPLEFLFTEIDEVEIVDDYTVRIHTDGPFAALPAHLAHPGGHMISKEVIEADYAGMEEGGNPLTEVNENPVGTGFFKFEEIAEGDHVTLVRNGDYWGEPAKPESVTFKAVPEDGTRIAELSTGDADLIYPVNPSDVARIDGTEGTRVEQNQSASMSYMGFNVEKEPFDDPDVRRAIAMSIDKEAIINEMLEGIPAVADTPLNPTVTGYSEDLEPVPFDKEAAKELLEKSGHGDGFTAEIVVNDRTTADIATFIQEELKDLNINLKIRQMESGAYQEFTANGEHEMFMGSWGTVTLDADYGLYPMFHSDNHGAPGNRTRYANAEVDQLLDEARTETDGAARMEQYARAQQIIIDESPLVPIYHSVLLAGINDELEGYYQYPSSFPYLKVLD</sequence>
<dbReference type="AlphaFoldDB" id="A0A0M2SNZ2"/>
<dbReference type="CDD" id="cd08499">
    <property type="entry name" value="PBP2_Ylib_like"/>
    <property type="match status" value="1"/>
</dbReference>
<comment type="similarity">
    <text evidence="1">Belongs to the bacterial solute-binding protein 5 family.</text>
</comment>
<accession>A0A0M2SNZ2</accession>
<keyword evidence="2" id="KW-0813">Transport</keyword>
<evidence type="ECO:0000313" key="6">
    <source>
        <dbReference type="EMBL" id="KKK34320.1"/>
    </source>
</evidence>
<keyword evidence="3 4" id="KW-0732">Signal</keyword>
<dbReference type="EMBL" id="LAYZ01000023">
    <property type="protein sequence ID" value="KKK34320.1"/>
    <property type="molecule type" value="Genomic_DNA"/>
</dbReference>
<dbReference type="GO" id="GO:0015833">
    <property type="term" value="P:peptide transport"/>
    <property type="evidence" value="ECO:0007669"/>
    <property type="project" value="TreeGrafter"/>
</dbReference>
<dbReference type="PIRSF" id="PIRSF002741">
    <property type="entry name" value="MppA"/>
    <property type="match status" value="1"/>
</dbReference>